<sequence>MPWPALVRGLTQVLMALQYLHDCRVVHCDVKPANMFVTRDPNTRFLTTKLLDLGIAYDLDGPRPGPTEPLCGDPNYIALEQTMHGGVIDPRTDIYAIGVSLYELATGVLPFEELTTAPLHELLIAQRDQTPPPPSSRLPPARRLNLRTGSTGSSAAPARRIPRVATRARGRCRPR</sequence>
<evidence type="ECO:0000256" key="6">
    <source>
        <dbReference type="SAM" id="MobiDB-lite"/>
    </source>
</evidence>
<gene>
    <name evidence="8" type="ORF">OV079_17425</name>
</gene>
<comment type="caution">
    <text evidence="8">The sequence shown here is derived from an EMBL/GenBank/DDBJ whole genome shotgun (WGS) entry which is preliminary data.</text>
</comment>
<reference evidence="8" key="1">
    <citation type="submission" date="2022-11" db="EMBL/GenBank/DDBJ databases">
        <title>Minimal conservation of predation-associated metabolite biosynthetic gene clusters underscores biosynthetic potential of Myxococcota including descriptions for ten novel species: Archangium lansinium sp. nov., Myxococcus landrumus sp. nov., Nannocystis bai.</title>
        <authorList>
            <person name="Ahearne A."/>
            <person name="Stevens C."/>
            <person name="Phillips K."/>
        </authorList>
    </citation>
    <scope>NUCLEOTIDE SEQUENCE</scope>
    <source>
        <strain evidence="8">Na p29</strain>
    </source>
</reference>
<evidence type="ECO:0000256" key="5">
    <source>
        <dbReference type="ARBA" id="ARBA00022840"/>
    </source>
</evidence>
<feature type="region of interest" description="Disordered" evidence="6">
    <location>
        <begin position="126"/>
        <end position="175"/>
    </location>
</feature>
<feature type="domain" description="Protein kinase" evidence="7">
    <location>
        <begin position="1"/>
        <end position="175"/>
    </location>
</feature>
<keyword evidence="9" id="KW-1185">Reference proteome</keyword>
<dbReference type="PANTHER" id="PTHR24345:SF91">
    <property type="entry name" value="SERINE_THREONINE-PROTEIN KINASE PLK4"/>
    <property type="match status" value="1"/>
</dbReference>
<dbReference type="PROSITE" id="PS00108">
    <property type="entry name" value="PROTEIN_KINASE_ST"/>
    <property type="match status" value="1"/>
</dbReference>
<proteinExistence type="predicted"/>
<keyword evidence="5" id="KW-0067">ATP-binding</keyword>
<dbReference type="GO" id="GO:0005524">
    <property type="term" value="F:ATP binding"/>
    <property type="evidence" value="ECO:0007669"/>
    <property type="project" value="UniProtKB-KW"/>
</dbReference>
<dbReference type="InterPro" id="IPR011009">
    <property type="entry name" value="Kinase-like_dom_sf"/>
</dbReference>
<evidence type="ECO:0000313" key="8">
    <source>
        <dbReference type="EMBL" id="MCY1007302.1"/>
    </source>
</evidence>
<keyword evidence="2" id="KW-0808">Transferase</keyword>
<dbReference type="GO" id="GO:0004674">
    <property type="term" value="F:protein serine/threonine kinase activity"/>
    <property type="evidence" value="ECO:0007669"/>
    <property type="project" value="UniProtKB-KW"/>
</dbReference>
<evidence type="ECO:0000256" key="1">
    <source>
        <dbReference type="ARBA" id="ARBA00022527"/>
    </source>
</evidence>
<dbReference type="Pfam" id="PF00069">
    <property type="entry name" value="Pkinase"/>
    <property type="match status" value="1"/>
</dbReference>
<dbReference type="SMART" id="SM00220">
    <property type="entry name" value="S_TKc"/>
    <property type="match status" value="1"/>
</dbReference>
<evidence type="ECO:0000259" key="7">
    <source>
        <dbReference type="PROSITE" id="PS50011"/>
    </source>
</evidence>
<dbReference type="Proteomes" id="UP001150924">
    <property type="component" value="Unassembled WGS sequence"/>
</dbReference>
<evidence type="ECO:0000313" key="9">
    <source>
        <dbReference type="Proteomes" id="UP001150924"/>
    </source>
</evidence>
<keyword evidence="4 8" id="KW-0418">Kinase</keyword>
<accession>A0A9X3IWF6</accession>
<evidence type="ECO:0000256" key="3">
    <source>
        <dbReference type="ARBA" id="ARBA00022741"/>
    </source>
</evidence>
<protein>
    <submittedName>
        <fullName evidence="8">Protein kinase</fullName>
    </submittedName>
</protein>
<feature type="compositionally biased region" description="Basic residues" evidence="6">
    <location>
        <begin position="160"/>
        <end position="175"/>
    </location>
</feature>
<keyword evidence="1" id="KW-0723">Serine/threonine-protein kinase</keyword>
<dbReference type="EMBL" id="JAPNKE010000002">
    <property type="protein sequence ID" value="MCY1007302.1"/>
    <property type="molecule type" value="Genomic_DNA"/>
</dbReference>
<dbReference type="Gene3D" id="1.10.510.10">
    <property type="entry name" value="Transferase(Phosphotransferase) domain 1"/>
    <property type="match status" value="1"/>
</dbReference>
<evidence type="ECO:0000256" key="2">
    <source>
        <dbReference type="ARBA" id="ARBA00022679"/>
    </source>
</evidence>
<dbReference type="InterPro" id="IPR000719">
    <property type="entry name" value="Prot_kinase_dom"/>
</dbReference>
<feature type="compositionally biased region" description="Low complexity" evidence="6">
    <location>
        <begin position="138"/>
        <end position="147"/>
    </location>
</feature>
<dbReference type="InterPro" id="IPR008271">
    <property type="entry name" value="Ser/Thr_kinase_AS"/>
</dbReference>
<dbReference type="RefSeq" id="WP_267778567.1">
    <property type="nucleotide sequence ID" value="NZ_JAPNKE010000002.1"/>
</dbReference>
<dbReference type="PANTHER" id="PTHR24345">
    <property type="entry name" value="SERINE/THREONINE-PROTEIN KINASE PLK"/>
    <property type="match status" value="1"/>
</dbReference>
<organism evidence="8 9">
    <name type="scientific">Nannocystis pusilla</name>
    <dbReference type="NCBI Taxonomy" id="889268"/>
    <lineage>
        <taxon>Bacteria</taxon>
        <taxon>Pseudomonadati</taxon>
        <taxon>Myxococcota</taxon>
        <taxon>Polyangia</taxon>
        <taxon>Nannocystales</taxon>
        <taxon>Nannocystaceae</taxon>
        <taxon>Nannocystis</taxon>
    </lineage>
</organism>
<name>A0A9X3IWF6_9BACT</name>
<dbReference type="PROSITE" id="PS50011">
    <property type="entry name" value="PROTEIN_KINASE_DOM"/>
    <property type="match status" value="1"/>
</dbReference>
<dbReference type="SUPFAM" id="SSF56112">
    <property type="entry name" value="Protein kinase-like (PK-like)"/>
    <property type="match status" value="1"/>
</dbReference>
<evidence type="ECO:0000256" key="4">
    <source>
        <dbReference type="ARBA" id="ARBA00022777"/>
    </source>
</evidence>
<keyword evidence="3" id="KW-0547">Nucleotide-binding</keyword>
<dbReference type="AlphaFoldDB" id="A0A9X3IWF6"/>